<dbReference type="EMBL" id="BTSY01000005">
    <property type="protein sequence ID" value="GMT28584.1"/>
    <property type="molecule type" value="Genomic_DNA"/>
</dbReference>
<feature type="non-terminal residue" evidence="3">
    <location>
        <position position="1"/>
    </location>
</feature>
<dbReference type="InterPro" id="IPR036249">
    <property type="entry name" value="Thioredoxin-like_sf"/>
</dbReference>
<dbReference type="Gene3D" id="3.40.30.10">
    <property type="entry name" value="Glutaredoxin"/>
    <property type="match status" value="1"/>
</dbReference>
<proteinExistence type="inferred from homology"/>
<dbReference type="GO" id="GO:0005737">
    <property type="term" value="C:cytoplasm"/>
    <property type="evidence" value="ECO:0007669"/>
    <property type="project" value="TreeGrafter"/>
</dbReference>
<comment type="similarity">
    <text evidence="1">Belongs to the SH3BGR family.</text>
</comment>
<dbReference type="Proteomes" id="UP001432322">
    <property type="component" value="Unassembled WGS sequence"/>
</dbReference>
<dbReference type="PANTHER" id="PTHR12232">
    <property type="entry name" value="SH3 DOMAIN-BINDING GLUTAMIC ACID-RICH-LIKE PROTEIN"/>
    <property type="match status" value="1"/>
</dbReference>
<evidence type="ECO:0000256" key="1">
    <source>
        <dbReference type="ARBA" id="ARBA00007764"/>
    </source>
</evidence>
<sequence length="152" mass="17039">TRIREAKAAHSIQFMSTINTPSIKLYVTSITANTEVRKQVQRAVMILEGLRIPFLAIDITKPGMEEERAFMKEKAVNIRNNGPPLPPQFFIDNNYVGNYLDFEESVEEDKLEEFLQLTAVVESVNAKTTEKTAIGETEDGDAGDEEEEGEEG</sequence>
<comment type="caution">
    <text evidence="3">The sequence shown here is derived from an EMBL/GenBank/DDBJ whole genome shotgun (WGS) entry which is preliminary data.</text>
</comment>
<name>A0AAV5WFI3_9BILA</name>
<accession>A0AAV5WFI3</accession>
<dbReference type="PANTHER" id="PTHR12232:SF15">
    <property type="entry name" value="SH3 DOMAIN-BINDING GLUTAMIC ACID-RICH PROTEIN HOMOLOG"/>
    <property type="match status" value="1"/>
</dbReference>
<evidence type="ECO:0000313" key="4">
    <source>
        <dbReference type="Proteomes" id="UP001432322"/>
    </source>
</evidence>
<dbReference type="Pfam" id="PF04908">
    <property type="entry name" value="SH3BGR"/>
    <property type="match status" value="1"/>
</dbReference>
<evidence type="ECO:0000313" key="3">
    <source>
        <dbReference type="EMBL" id="GMT28584.1"/>
    </source>
</evidence>
<organism evidence="3 4">
    <name type="scientific">Pristionchus fissidentatus</name>
    <dbReference type="NCBI Taxonomy" id="1538716"/>
    <lineage>
        <taxon>Eukaryota</taxon>
        <taxon>Metazoa</taxon>
        <taxon>Ecdysozoa</taxon>
        <taxon>Nematoda</taxon>
        <taxon>Chromadorea</taxon>
        <taxon>Rhabditida</taxon>
        <taxon>Rhabditina</taxon>
        <taxon>Diplogasteromorpha</taxon>
        <taxon>Diplogasteroidea</taxon>
        <taxon>Neodiplogasteridae</taxon>
        <taxon>Pristionchus</taxon>
    </lineage>
</organism>
<keyword evidence="4" id="KW-1185">Reference proteome</keyword>
<feature type="region of interest" description="Disordered" evidence="2">
    <location>
        <begin position="126"/>
        <end position="152"/>
    </location>
</feature>
<gene>
    <name evidence="3" type="ORF">PFISCL1PPCAC_19881</name>
</gene>
<dbReference type="SUPFAM" id="SSF52833">
    <property type="entry name" value="Thioredoxin-like"/>
    <property type="match status" value="1"/>
</dbReference>
<feature type="compositionally biased region" description="Acidic residues" evidence="2">
    <location>
        <begin position="136"/>
        <end position="152"/>
    </location>
</feature>
<feature type="non-terminal residue" evidence="3">
    <location>
        <position position="152"/>
    </location>
</feature>
<evidence type="ECO:0000256" key="2">
    <source>
        <dbReference type="SAM" id="MobiDB-lite"/>
    </source>
</evidence>
<dbReference type="AlphaFoldDB" id="A0AAV5WFI3"/>
<dbReference type="PROSITE" id="PS51354">
    <property type="entry name" value="GLUTAREDOXIN_2"/>
    <property type="match status" value="1"/>
</dbReference>
<reference evidence="3" key="1">
    <citation type="submission" date="2023-10" db="EMBL/GenBank/DDBJ databases">
        <title>Genome assembly of Pristionchus species.</title>
        <authorList>
            <person name="Yoshida K."/>
            <person name="Sommer R.J."/>
        </authorList>
    </citation>
    <scope>NUCLEOTIDE SEQUENCE</scope>
    <source>
        <strain evidence="3">RS5133</strain>
    </source>
</reference>
<protein>
    <submittedName>
        <fullName evidence="3">Uncharacterized protein</fullName>
    </submittedName>
</protein>
<dbReference type="InterPro" id="IPR051033">
    <property type="entry name" value="SH3BGR"/>
</dbReference>
<dbReference type="InterPro" id="IPR006993">
    <property type="entry name" value="Glut_rich_SH3-bd"/>
</dbReference>